<comment type="similarity">
    <text evidence="1">Belongs to the short-chain dehydrogenases/reductases (SDR) family.</text>
</comment>
<proteinExistence type="inferred from homology"/>
<accession>A0AAN8QET3</accession>
<dbReference type="InterPro" id="IPR036291">
    <property type="entry name" value="NAD(P)-bd_dom_sf"/>
</dbReference>
<dbReference type="Proteomes" id="UP001356427">
    <property type="component" value="Unassembled WGS sequence"/>
</dbReference>
<dbReference type="InterPro" id="IPR051253">
    <property type="entry name" value="11-beta-HSD"/>
</dbReference>
<evidence type="ECO:0000313" key="2">
    <source>
        <dbReference type="EMBL" id="KAK6302944.1"/>
    </source>
</evidence>
<dbReference type="AlphaFoldDB" id="A0AAN8QET3"/>
<organism evidence="2 3">
    <name type="scientific">Coregonus suidteri</name>
    <dbReference type="NCBI Taxonomy" id="861788"/>
    <lineage>
        <taxon>Eukaryota</taxon>
        <taxon>Metazoa</taxon>
        <taxon>Chordata</taxon>
        <taxon>Craniata</taxon>
        <taxon>Vertebrata</taxon>
        <taxon>Euteleostomi</taxon>
        <taxon>Actinopterygii</taxon>
        <taxon>Neopterygii</taxon>
        <taxon>Teleostei</taxon>
        <taxon>Protacanthopterygii</taxon>
        <taxon>Salmoniformes</taxon>
        <taxon>Salmonidae</taxon>
        <taxon>Coregoninae</taxon>
        <taxon>Coregonus</taxon>
    </lineage>
</organism>
<comment type="caution">
    <text evidence="2">The sequence shown here is derived from an EMBL/GenBank/DDBJ whole genome shotgun (WGS) entry which is preliminary data.</text>
</comment>
<sequence length="127" mass="13756">MICESRSPAFVVALGIRRRFIVAENCTSLGSKKALCVTGDVPGLRPRESGCLDILVLNHIGPTPFAIWNGDVEHVRELMQVNFLSFVNMASAALPMLEQSAGSMIVVASLLGKMTTPWSPMRPTSLQ</sequence>
<dbReference type="InterPro" id="IPR002347">
    <property type="entry name" value="SDR_fam"/>
</dbReference>
<dbReference type="PANTHER" id="PTHR44279:SF2">
    <property type="entry name" value="HYDROXYSTEROID (11-BETA) DEHYDROGENASE 1-LIKE B-RELATED"/>
    <property type="match status" value="1"/>
</dbReference>
<keyword evidence="3" id="KW-1185">Reference proteome</keyword>
<evidence type="ECO:0000256" key="1">
    <source>
        <dbReference type="ARBA" id="ARBA00006484"/>
    </source>
</evidence>
<evidence type="ECO:0000313" key="3">
    <source>
        <dbReference type="Proteomes" id="UP001356427"/>
    </source>
</evidence>
<protein>
    <submittedName>
        <fullName evidence="2">Uncharacterized protein</fullName>
    </submittedName>
</protein>
<name>A0AAN8QET3_9TELE</name>
<dbReference type="SUPFAM" id="SSF51735">
    <property type="entry name" value="NAD(P)-binding Rossmann-fold domains"/>
    <property type="match status" value="1"/>
</dbReference>
<dbReference type="Gene3D" id="3.40.50.720">
    <property type="entry name" value="NAD(P)-binding Rossmann-like Domain"/>
    <property type="match status" value="1"/>
</dbReference>
<reference evidence="2 3" key="1">
    <citation type="submission" date="2021-04" db="EMBL/GenBank/DDBJ databases">
        <authorList>
            <person name="De Guttry C."/>
            <person name="Zahm M."/>
            <person name="Klopp C."/>
            <person name="Cabau C."/>
            <person name="Louis A."/>
            <person name="Berthelot C."/>
            <person name="Parey E."/>
            <person name="Roest Crollius H."/>
            <person name="Montfort J."/>
            <person name="Robinson-Rechavi M."/>
            <person name="Bucao C."/>
            <person name="Bouchez O."/>
            <person name="Gislard M."/>
            <person name="Lluch J."/>
            <person name="Milhes M."/>
            <person name="Lampietro C."/>
            <person name="Lopez Roques C."/>
            <person name="Donnadieu C."/>
            <person name="Braasch I."/>
            <person name="Desvignes T."/>
            <person name="Postlethwait J."/>
            <person name="Bobe J."/>
            <person name="Wedekind C."/>
            <person name="Guiguen Y."/>
        </authorList>
    </citation>
    <scope>NUCLEOTIDE SEQUENCE [LARGE SCALE GENOMIC DNA]</scope>
    <source>
        <strain evidence="2">Cs_M1</strain>
        <tissue evidence="2">Blood</tissue>
    </source>
</reference>
<dbReference type="GO" id="GO:0016491">
    <property type="term" value="F:oxidoreductase activity"/>
    <property type="evidence" value="ECO:0007669"/>
    <property type="project" value="TreeGrafter"/>
</dbReference>
<dbReference type="Pfam" id="PF00106">
    <property type="entry name" value="adh_short"/>
    <property type="match status" value="1"/>
</dbReference>
<dbReference type="EMBL" id="JAGTTL010000025">
    <property type="protein sequence ID" value="KAK6302944.1"/>
    <property type="molecule type" value="Genomic_DNA"/>
</dbReference>
<dbReference type="PANTHER" id="PTHR44279">
    <property type="entry name" value="HYDROXYSTEROID (11-BETA) DEHYDROGENASE 1-LIKE B-RELATED"/>
    <property type="match status" value="1"/>
</dbReference>
<gene>
    <name evidence="2" type="ORF">J4Q44_G00272990</name>
</gene>